<sequence length="364" mass="40075">MTKQKSDLSRAFSEDGAIKTHVGGQALIEGVMMRGKYNWAVAVREPDGAIYVEEHDLTSGKDKNGWMYWPLVRGCRALVESLMLGFKALEIAALHAFGDEEGEQKAAAEATDEAIDYEVTLTDGSETEKEEADFGHREMVISMVVGLVLGVVLFIVAPAAITNLIVGEYDDHTLAWNIVDGLLRVAVFVFYIWLIGRMEDIKRMFMYHGAEHKAIHCFEHGLPMTPDNARQFPRLHVRCGTAFLIMVMVIAILVYTIFPLNAIISGFGVPDGMPKLVLVIVARIVLMPVIAGISYEITVKWAGSHPDNPLVKVILWPGMQMQYLTTHEPDDAQMECAIAAMQAVLAREDAEEAKAAAKTAPTAS</sequence>
<dbReference type="InterPro" id="IPR010787">
    <property type="entry name" value="DUF1385"/>
</dbReference>
<accession>A0A6F8SL81</accession>
<evidence type="ECO:0000313" key="2">
    <source>
        <dbReference type="EMBL" id="BCA88380.1"/>
    </source>
</evidence>
<evidence type="ECO:0000256" key="1">
    <source>
        <dbReference type="SAM" id="Phobius"/>
    </source>
</evidence>
<proteinExistence type="predicted"/>
<gene>
    <name evidence="2" type="ORF">ADCFC_08780</name>
</gene>
<keyword evidence="1" id="KW-0472">Membrane</keyword>
<dbReference type="PANTHER" id="PTHR42867:SF1">
    <property type="entry name" value="MEMBRANE PROTEIN-RELATED"/>
    <property type="match status" value="1"/>
</dbReference>
<reference evidence="3" key="1">
    <citation type="journal article" date="2020" name="Microbiol. Resour. Announc.">
        <title>Complete Genome Sequence of Adlercreutzia sp. Strain 8CFCBH1, a Potent Producer of Equol, Isolated from Healthy Japanese Feces.</title>
        <authorList>
            <person name="Ogata Y."/>
            <person name="Sakamoto M."/>
            <person name="Ohkuma M."/>
            <person name="Hattori M."/>
            <person name="Suda W."/>
        </authorList>
    </citation>
    <scope>NUCLEOTIDE SEQUENCE [LARGE SCALE GENOMIC DNA]</scope>
    <source>
        <strain evidence="3">8CFCBH1</strain>
    </source>
</reference>
<dbReference type="PANTHER" id="PTHR42867">
    <property type="entry name" value="MEMBRANE PROTEIN-RELATED"/>
    <property type="match status" value="1"/>
</dbReference>
<dbReference type="RefSeq" id="WP_157012961.1">
    <property type="nucleotide sequence ID" value="NZ_AP022829.1"/>
</dbReference>
<evidence type="ECO:0000313" key="3">
    <source>
        <dbReference type="Proteomes" id="UP000501727"/>
    </source>
</evidence>
<feature type="transmembrane region" description="Helical" evidence="1">
    <location>
        <begin position="276"/>
        <end position="295"/>
    </location>
</feature>
<dbReference type="Pfam" id="PF07136">
    <property type="entry name" value="DUF1385"/>
    <property type="match status" value="1"/>
</dbReference>
<dbReference type="KEGG" id="ahat:ADCFC_09990"/>
<feature type="transmembrane region" description="Helical" evidence="1">
    <location>
        <begin position="173"/>
        <end position="196"/>
    </location>
</feature>
<feature type="transmembrane region" description="Helical" evidence="1">
    <location>
        <begin position="240"/>
        <end position="264"/>
    </location>
</feature>
<dbReference type="EMBL" id="AP022829">
    <property type="protein sequence ID" value="BCA88380.1"/>
    <property type="molecule type" value="Genomic_DNA"/>
</dbReference>
<keyword evidence="1" id="KW-1133">Transmembrane helix</keyword>
<organism evidence="2 3">
    <name type="scientific">Adlercreutzia hattorii</name>
    <dbReference type="NCBI Taxonomy" id="2707299"/>
    <lineage>
        <taxon>Bacteria</taxon>
        <taxon>Bacillati</taxon>
        <taxon>Actinomycetota</taxon>
        <taxon>Coriobacteriia</taxon>
        <taxon>Eggerthellales</taxon>
        <taxon>Eggerthellaceae</taxon>
        <taxon>Adlercreutzia</taxon>
    </lineage>
</organism>
<dbReference type="AlphaFoldDB" id="A0A6F8SL81"/>
<reference evidence="3" key="2">
    <citation type="submission" date="2020-03" db="EMBL/GenBank/DDBJ databases">
        <title>Complete Genome Sequence of Adlercreutzia sp. strain 8CFCBH1 Producing Equol, Isolated from Healthy Japanese Feces.</title>
        <authorList>
            <person name="Ogata Y."/>
            <person name="Sakamoto M."/>
            <person name="Ohkuma M."/>
            <person name="Hattori M."/>
            <person name="Suda W."/>
        </authorList>
    </citation>
    <scope>NUCLEOTIDE SEQUENCE [LARGE SCALE GENOMIC DNA]</scope>
    <source>
        <strain evidence="3">8CFCBH1</strain>
    </source>
</reference>
<feature type="transmembrane region" description="Helical" evidence="1">
    <location>
        <begin position="139"/>
        <end position="161"/>
    </location>
</feature>
<keyword evidence="3" id="KW-1185">Reference proteome</keyword>
<name>A0A6F8SL81_9ACTN</name>
<keyword evidence="1" id="KW-0812">Transmembrane</keyword>
<protein>
    <submittedName>
        <fullName evidence="2">Membrane protein</fullName>
    </submittedName>
</protein>
<dbReference type="Proteomes" id="UP000501727">
    <property type="component" value="Chromosome"/>
</dbReference>